<gene>
    <name evidence="2" type="ORF">JOF36_006575</name>
</gene>
<organism evidence="2 3">
    <name type="scientific">Pseudonocardia parietis</name>
    <dbReference type="NCBI Taxonomy" id="570936"/>
    <lineage>
        <taxon>Bacteria</taxon>
        <taxon>Bacillati</taxon>
        <taxon>Actinomycetota</taxon>
        <taxon>Actinomycetes</taxon>
        <taxon>Pseudonocardiales</taxon>
        <taxon>Pseudonocardiaceae</taxon>
        <taxon>Pseudonocardia</taxon>
    </lineage>
</organism>
<proteinExistence type="predicted"/>
<reference evidence="2 3" key="1">
    <citation type="submission" date="2021-03" db="EMBL/GenBank/DDBJ databases">
        <title>Sequencing the genomes of 1000 actinobacteria strains.</title>
        <authorList>
            <person name="Klenk H.-P."/>
        </authorList>
    </citation>
    <scope>NUCLEOTIDE SEQUENCE [LARGE SCALE GENOMIC DNA]</scope>
    <source>
        <strain evidence="2 3">DSM 45256</strain>
    </source>
</reference>
<feature type="region of interest" description="Disordered" evidence="1">
    <location>
        <begin position="1"/>
        <end position="36"/>
    </location>
</feature>
<protein>
    <recommendedName>
        <fullName evidence="4">DUF4245 domain-containing protein</fullName>
    </recommendedName>
</protein>
<evidence type="ECO:0000313" key="2">
    <source>
        <dbReference type="EMBL" id="MBP2370879.1"/>
    </source>
</evidence>
<evidence type="ECO:0008006" key="4">
    <source>
        <dbReference type="Google" id="ProtNLM"/>
    </source>
</evidence>
<dbReference type="Proteomes" id="UP001519295">
    <property type="component" value="Unassembled WGS sequence"/>
</dbReference>
<dbReference type="InterPro" id="IPR025339">
    <property type="entry name" value="DUF4245"/>
</dbReference>
<comment type="caution">
    <text evidence="2">The sequence shown here is derived from an EMBL/GenBank/DDBJ whole genome shotgun (WGS) entry which is preliminary data.</text>
</comment>
<keyword evidence="3" id="KW-1185">Reference proteome</keyword>
<dbReference type="EMBL" id="JAGINU010000001">
    <property type="protein sequence ID" value="MBP2370879.1"/>
    <property type="molecule type" value="Genomic_DNA"/>
</dbReference>
<sequence length="229" mass="23753">MSSRPDPSTSSSDDGGGDPPRPPRIGPRAMRKPERGETSIRDMLGALLILIPVGLLLFSVGNSCSFAPTGPVEDPNSGPSVNVEDRLTEYARGSAFELRVPDVPFRPNSTDRGPVEGGGTAVRVGYVTPDADYLSLVQTDASAEGVLATESGTSERGDGAPRMQGTVDAGGLTWEIYQSDGGEPFRIATLPGRPDVRALITGSASDEQFRTLAEALATARVLPAGAAGS</sequence>
<evidence type="ECO:0000313" key="3">
    <source>
        <dbReference type="Proteomes" id="UP001519295"/>
    </source>
</evidence>
<name>A0ABS4W3X2_9PSEU</name>
<accession>A0ABS4W3X2</accession>
<dbReference type="Pfam" id="PF14030">
    <property type="entry name" value="DUF4245"/>
    <property type="match status" value="1"/>
</dbReference>
<feature type="compositionally biased region" description="Low complexity" evidence="1">
    <location>
        <begin position="1"/>
        <end position="13"/>
    </location>
</feature>
<dbReference type="RefSeq" id="WP_210034464.1">
    <property type="nucleotide sequence ID" value="NZ_JAGINU010000001.1"/>
</dbReference>
<evidence type="ECO:0000256" key="1">
    <source>
        <dbReference type="SAM" id="MobiDB-lite"/>
    </source>
</evidence>